<dbReference type="Proteomes" id="UP000228380">
    <property type="component" value="Unplaced"/>
</dbReference>
<evidence type="ECO:0000256" key="1">
    <source>
        <dbReference type="ARBA" id="ARBA00022603"/>
    </source>
</evidence>
<dbReference type="Gene3D" id="3.90.1420.10">
    <property type="entry name" value="Rubisco LSMT, substrate-binding domain"/>
    <property type="match status" value="1"/>
</dbReference>
<dbReference type="InterPro" id="IPR050600">
    <property type="entry name" value="SETD3_SETD6_MTase"/>
</dbReference>
<sequence>MDGEEEGKGMAALLRWAAEMGISDSPTSTSPPRSHSSCLGHSLFVSDFPDAGGRGLSAARDLRKGDLILRVPRAALLTSESVLKDERLASCVRSHPRLSSTQILTVCLLAEVGKGRGSQWYPYLVQLPRSYNTLANFTNFEIQTLQVEDAVWVSERAVHRAKSDWKESISLMQEMDLKPQLLTFRSWLWALSTIFTVHSFFWKISSRTLHIPWDNAGCLCPVGDLFNYAAPDAESSPDASEERYAEQPDCHSQRLTDGGYEEDTTSYCFYARKRYKEEDQVLLSYGTYTNLDLLEHYGFLLGDNPNDKAFIQLGTDICTSSNWPVDSLYIQPNGRPSFALLCALRLCATPVNHRRAVGCQVYAGSLLSVENELLVMKWLAKRCHDILEKLATTAEDDGLLLIVIEKMLYNPSCLKYVDLQCCKEEIKSFLEVHGLGMEGIGVSQLPMKARKSLERWKLAVRWRFGYKKMLISCISYCTNTIERLSSQQYCTKRNNQTGMPG</sequence>
<dbReference type="Pfam" id="PF00856">
    <property type="entry name" value="SET"/>
    <property type="match status" value="1"/>
</dbReference>
<keyword evidence="3" id="KW-0949">S-adenosyl-L-methionine</keyword>
<proteinExistence type="predicted"/>
<dbReference type="FunFam" id="3.90.1410.10:FF:000012">
    <property type="entry name" value="Protein SET DOMAIN GROUP 40"/>
    <property type="match status" value="1"/>
</dbReference>
<dbReference type="RefSeq" id="XP_008805043.1">
    <property type="nucleotide sequence ID" value="XM_008806821.4"/>
</dbReference>
<dbReference type="KEGG" id="pda:103718145"/>
<name>A0A8B7CRZ2_PHODC</name>
<evidence type="ECO:0000313" key="7">
    <source>
        <dbReference type="RefSeq" id="XP_008805043.1"/>
    </source>
</evidence>
<evidence type="ECO:0000256" key="3">
    <source>
        <dbReference type="ARBA" id="ARBA00022691"/>
    </source>
</evidence>
<keyword evidence="6" id="KW-1185">Reference proteome</keyword>
<dbReference type="Gene3D" id="3.90.1410.10">
    <property type="entry name" value="set domain protein methyltransferase, domain 1"/>
    <property type="match status" value="1"/>
</dbReference>
<organism evidence="6 7">
    <name type="scientific">Phoenix dactylifera</name>
    <name type="common">Date palm</name>
    <dbReference type="NCBI Taxonomy" id="42345"/>
    <lineage>
        <taxon>Eukaryota</taxon>
        <taxon>Viridiplantae</taxon>
        <taxon>Streptophyta</taxon>
        <taxon>Embryophyta</taxon>
        <taxon>Tracheophyta</taxon>
        <taxon>Spermatophyta</taxon>
        <taxon>Magnoliopsida</taxon>
        <taxon>Liliopsida</taxon>
        <taxon>Arecaceae</taxon>
        <taxon>Coryphoideae</taxon>
        <taxon>Phoeniceae</taxon>
        <taxon>Phoenix</taxon>
    </lineage>
</organism>
<dbReference type="GeneID" id="103718145"/>
<dbReference type="AlphaFoldDB" id="A0A8B7CRZ2"/>
<protein>
    <submittedName>
        <fullName evidence="7">Protein SET DOMAIN GROUP 40 isoform X1</fullName>
    </submittedName>
</protein>
<dbReference type="SUPFAM" id="SSF82199">
    <property type="entry name" value="SET domain"/>
    <property type="match status" value="1"/>
</dbReference>
<feature type="compositionally biased region" description="Basic and acidic residues" evidence="4">
    <location>
        <begin position="240"/>
        <end position="254"/>
    </location>
</feature>
<dbReference type="InterPro" id="IPR036464">
    <property type="entry name" value="Rubisco_LSMT_subst-bd_sf"/>
</dbReference>
<reference evidence="7" key="1">
    <citation type="submission" date="2025-08" db="UniProtKB">
        <authorList>
            <consortium name="RefSeq"/>
        </authorList>
    </citation>
    <scope>IDENTIFICATION</scope>
    <source>
        <tissue evidence="7">Young leaves</tissue>
    </source>
</reference>
<feature type="domain" description="SET" evidence="5">
    <location>
        <begin position="41"/>
        <end position="286"/>
    </location>
</feature>
<keyword evidence="2" id="KW-0808">Transferase</keyword>
<dbReference type="GO" id="GO:0032259">
    <property type="term" value="P:methylation"/>
    <property type="evidence" value="ECO:0007669"/>
    <property type="project" value="UniProtKB-KW"/>
</dbReference>
<feature type="region of interest" description="Disordered" evidence="4">
    <location>
        <begin position="232"/>
        <end position="260"/>
    </location>
</feature>
<evidence type="ECO:0000313" key="6">
    <source>
        <dbReference type="Proteomes" id="UP000228380"/>
    </source>
</evidence>
<dbReference type="PROSITE" id="PS50280">
    <property type="entry name" value="SET"/>
    <property type="match status" value="1"/>
</dbReference>
<dbReference type="OrthoDB" id="441812at2759"/>
<keyword evidence="1" id="KW-0489">Methyltransferase</keyword>
<dbReference type="InterPro" id="IPR001214">
    <property type="entry name" value="SET_dom"/>
</dbReference>
<dbReference type="PANTHER" id="PTHR13271:SF91">
    <property type="entry name" value="PROTEIN SET DOMAIN GROUP 40"/>
    <property type="match status" value="1"/>
</dbReference>
<dbReference type="PANTHER" id="PTHR13271">
    <property type="entry name" value="UNCHARACTERIZED PUTATIVE METHYLTRANSFERASE"/>
    <property type="match status" value="1"/>
</dbReference>
<dbReference type="CDD" id="cd10527">
    <property type="entry name" value="SET_LSMT"/>
    <property type="match status" value="1"/>
</dbReference>
<dbReference type="InterPro" id="IPR046341">
    <property type="entry name" value="SET_dom_sf"/>
</dbReference>
<dbReference type="GO" id="GO:0016279">
    <property type="term" value="F:protein-lysine N-methyltransferase activity"/>
    <property type="evidence" value="ECO:0007669"/>
    <property type="project" value="TreeGrafter"/>
</dbReference>
<evidence type="ECO:0000256" key="2">
    <source>
        <dbReference type="ARBA" id="ARBA00022679"/>
    </source>
</evidence>
<gene>
    <name evidence="7" type="primary">LOC103718145</name>
</gene>
<evidence type="ECO:0000256" key="4">
    <source>
        <dbReference type="SAM" id="MobiDB-lite"/>
    </source>
</evidence>
<accession>A0A8B7CRZ2</accession>
<evidence type="ECO:0000259" key="5">
    <source>
        <dbReference type="PROSITE" id="PS50280"/>
    </source>
</evidence>